<sequence>MKAAPQIRQISSNTPIVVSREAKKLLGLVREYNGASKTKTAKVLEASDLRAFNKVYIIGNQRFINLIVELMCCFELRNTVPTETVAAKATGQERSTRGESKRTGTGGNDQVGEGGQMGQLEARARWPRCRQGSTRSRRQEVTGRVQELERKPTVKPTGRRSEKSGPGVARTCGEPYLVGLVHIVQRFSQDVFPESRFAQFRKPVRPLGSLHLPLRGPPYGRPSSS</sequence>
<feature type="region of interest" description="Disordered" evidence="1">
    <location>
        <begin position="202"/>
        <end position="225"/>
    </location>
</feature>
<accession>A0A7W9T4R4</accession>
<comment type="caution">
    <text evidence="2">The sequence shown here is derived from an EMBL/GenBank/DDBJ whole genome shotgun (WGS) entry which is preliminary data.</text>
</comment>
<proteinExistence type="predicted"/>
<evidence type="ECO:0000313" key="3">
    <source>
        <dbReference type="Proteomes" id="UP000532746"/>
    </source>
</evidence>
<feature type="compositionally biased region" description="Gly residues" evidence="1">
    <location>
        <begin position="104"/>
        <end position="117"/>
    </location>
</feature>
<reference evidence="2 3" key="1">
    <citation type="submission" date="2020-08" db="EMBL/GenBank/DDBJ databases">
        <title>Genomic Encyclopedia of Type Strains, Phase IV (KMG-IV): sequencing the most valuable type-strain genomes for metagenomic binning, comparative biology and taxonomic classification.</title>
        <authorList>
            <person name="Goeker M."/>
        </authorList>
    </citation>
    <scope>NUCLEOTIDE SEQUENCE [LARGE SCALE GENOMIC DNA]</scope>
    <source>
        <strain evidence="2 3">DSM 26718</strain>
    </source>
</reference>
<name>A0A7W9T4R4_9BACT</name>
<protein>
    <submittedName>
        <fullName evidence="2">Uncharacterized protein</fullName>
    </submittedName>
</protein>
<evidence type="ECO:0000256" key="1">
    <source>
        <dbReference type="SAM" id="MobiDB-lite"/>
    </source>
</evidence>
<feature type="compositionally biased region" description="Basic and acidic residues" evidence="1">
    <location>
        <begin position="137"/>
        <end position="152"/>
    </location>
</feature>
<dbReference type="Proteomes" id="UP000532746">
    <property type="component" value="Unassembled WGS sequence"/>
</dbReference>
<dbReference type="AlphaFoldDB" id="A0A7W9T4R4"/>
<organism evidence="2 3">
    <name type="scientific">Hymenobacter luteus</name>
    <dbReference type="NCBI Taxonomy" id="1411122"/>
    <lineage>
        <taxon>Bacteria</taxon>
        <taxon>Pseudomonadati</taxon>
        <taxon>Bacteroidota</taxon>
        <taxon>Cytophagia</taxon>
        <taxon>Cytophagales</taxon>
        <taxon>Hymenobacteraceae</taxon>
        <taxon>Hymenobacter</taxon>
    </lineage>
</organism>
<feature type="compositionally biased region" description="Pro residues" evidence="1">
    <location>
        <begin position="215"/>
        <end position="225"/>
    </location>
</feature>
<dbReference type="EMBL" id="JACHGG010000020">
    <property type="protein sequence ID" value="MBB6061562.1"/>
    <property type="molecule type" value="Genomic_DNA"/>
</dbReference>
<gene>
    <name evidence="2" type="ORF">HNQ93_004443</name>
</gene>
<feature type="region of interest" description="Disordered" evidence="1">
    <location>
        <begin position="87"/>
        <end position="171"/>
    </location>
</feature>
<evidence type="ECO:0000313" key="2">
    <source>
        <dbReference type="EMBL" id="MBB6061562.1"/>
    </source>
</evidence>
<keyword evidence="3" id="KW-1185">Reference proteome</keyword>